<evidence type="ECO:0000313" key="2">
    <source>
        <dbReference type="Proteomes" id="UP000308671"/>
    </source>
</evidence>
<gene>
    <name evidence="1" type="ORF">BGAL_0806g00010</name>
</gene>
<accession>A0A4S8QGX3</accession>
<sequence>MICTDVGSVAYLERVGEECGSGSNLISTAVWMVLRIQAVTVALYQTKGCRGDFVELLDSDDDACFDIDLDTCCRMVKSGGESITATFGTFTNAVVANLVACSQQGVPAEDPCVVFLQKTAMNQNITNYTCLSIDAGKLTGAKVIASTENVAQKRKSSYTGPDGYTTVLNETILGIRKDSTAREKYRKLNTRREKWAFVLEHAERAGLIHLRLSVGRIARRSWPFEITGFET</sequence>
<dbReference type="OrthoDB" id="10336001at2759"/>
<dbReference type="EMBL" id="PQXL01000801">
    <property type="protein sequence ID" value="THV43933.1"/>
    <property type="molecule type" value="Genomic_DNA"/>
</dbReference>
<name>A0A4S8QGX3_9HELO</name>
<protein>
    <submittedName>
        <fullName evidence="1">Uncharacterized protein</fullName>
    </submittedName>
</protein>
<proteinExistence type="predicted"/>
<dbReference type="Proteomes" id="UP000308671">
    <property type="component" value="Unassembled WGS sequence"/>
</dbReference>
<dbReference type="AlphaFoldDB" id="A0A4S8QGX3"/>
<comment type="caution">
    <text evidence="1">The sequence shown here is derived from an EMBL/GenBank/DDBJ whole genome shotgun (WGS) entry which is preliminary data.</text>
</comment>
<reference evidence="1 2" key="1">
    <citation type="submission" date="2017-12" db="EMBL/GenBank/DDBJ databases">
        <title>Comparative genomics of Botrytis spp.</title>
        <authorList>
            <person name="Valero-Jimenez C.A."/>
            <person name="Tapia P."/>
            <person name="Veloso J."/>
            <person name="Silva-Moreno E."/>
            <person name="Staats M."/>
            <person name="Valdes J.H."/>
            <person name="Van Kan J.A.L."/>
        </authorList>
    </citation>
    <scope>NUCLEOTIDE SEQUENCE [LARGE SCALE GENOMIC DNA]</scope>
    <source>
        <strain evidence="1 2">MUCL435</strain>
    </source>
</reference>
<organism evidence="1 2">
    <name type="scientific">Botrytis galanthina</name>
    <dbReference type="NCBI Taxonomy" id="278940"/>
    <lineage>
        <taxon>Eukaryota</taxon>
        <taxon>Fungi</taxon>
        <taxon>Dikarya</taxon>
        <taxon>Ascomycota</taxon>
        <taxon>Pezizomycotina</taxon>
        <taxon>Leotiomycetes</taxon>
        <taxon>Helotiales</taxon>
        <taxon>Sclerotiniaceae</taxon>
        <taxon>Botrytis</taxon>
    </lineage>
</organism>
<keyword evidence="2" id="KW-1185">Reference proteome</keyword>
<evidence type="ECO:0000313" key="1">
    <source>
        <dbReference type="EMBL" id="THV43933.1"/>
    </source>
</evidence>